<evidence type="ECO:0000313" key="3">
    <source>
        <dbReference type="Proteomes" id="UP000535543"/>
    </source>
</evidence>
<feature type="compositionally biased region" description="Polar residues" evidence="1">
    <location>
        <begin position="64"/>
        <end position="82"/>
    </location>
</feature>
<organism evidence="2 3">
    <name type="scientific">Antrihabitans stalactiti</name>
    <dbReference type="NCBI Taxonomy" id="2584121"/>
    <lineage>
        <taxon>Bacteria</taxon>
        <taxon>Bacillati</taxon>
        <taxon>Actinomycetota</taxon>
        <taxon>Actinomycetes</taxon>
        <taxon>Mycobacteriales</taxon>
        <taxon>Nocardiaceae</taxon>
        <taxon>Antrihabitans</taxon>
    </lineage>
</organism>
<evidence type="ECO:0000313" key="2">
    <source>
        <dbReference type="EMBL" id="NMN95847.1"/>
    </source>
</evidence>
<dbReference type="AlphaFoldDB" id="A0A848KIY9"/>
<reference evidence="2 3" key="2">
    <citation type="submission" date="2020-06" db="EMBL/GenBank/DDBJ databases">
        <title>Antribacter stalactiti gen. nov., sp. nov., a new member of the family Nacardiaceae isolated from a cave.</title>
        <authorList>
            <person name="Kim I.S."/>
        </authorList>
    </citation>
    <scope>NUCLEOTIDE SEQUENCE [LARGE SCALE GENOMIC DNA]</scope>
    <source>
        <strain evidence="2 3">YC2-7</strain>
    </source>
</reference>
<accession>A0A848KIY9</accession>
<name>A0A848KIY9_9NOCA</name>
<gene>
    <name evidence="2" type="ORF">FGL95_12455</name>
</gene>
<comment type="caution">
    <text evidence="2">The sequence shown here is derived from an EMBL/GenBank/DDBJ whole genome shotgun (WGS) entry which is preliminary data.</text>
</comment>
<protein>
    <submittedName>
        <fullName evidence="2">Uncharacterized protein</fullName>
    </submittedName>
</protein>
<sequence length="82" mass="9171">MDHTDNTHPLHCSYCDRRFATDRRDLRADAHVNGWVVTAELTICPACANAHANTRSEAGRHPNEQPTPRSDNTDLGTTTRTE</sequence>
<dbReference type="RefSeq" id="WP_169587205.1">
    <property type="nucleotide sequence ID" value="NZ_VCQU01000004.1"/>
</dbReference>
<reference evidence="2 3" key="1">
    <citation type="submission" date="2019-05" db="EMBL/GenBank/DDBJ databases">
        <authorList>
            <person name="Lee S.D."/>
        </authorList>
    </citation>
    <scope>NUCLEOTIDE SEQUENCE [LARGE SCALE GENOMIC DNA]</scope>
    <source>
        <strain evidence="2 3">YC2-7</strain>
    </source>
</reference>
<dbReference type="Proteomes" id="UP000535543">
    <property type="component" value="Unassembled WGS sequence"/>
</dbReference>
<dbReference type="EMBL" id="VCQU01000004">
    <property type="protein sequence ID" value="NMN95847.1"/>
    <property type="molecule type" value="Genomic_DNA"/>
</dbReference>
<proteinExistence type="predicted"/>
<evidence type="ECO:0000256" key="1">
    <source>
        <dbReference type="SAM" id="MobiDB-lite"/>
    </source>
</evidence>
<feature type="region of interest" description="Disordered" evidence="1">
    <location>
        <begin position="54"/>
        <end position="82"/>
    </location>
</feature>
<keyword evidence="3" id="KW-1185">Reference proteome</keyword>